<sequence>MPKRYAVPVGSQRIIEQMFAAPGVSGDDSPLTLIDWCRNLLTP</sequence>
<dbReference type="EMBL" id="FITM01000100">
    <property type="protein sequence ID" value="SAY38910.1"/>
    <property type="molecule type" value="Genomic_DNA"/>
</dbReference>
<reference evidence="2" key="1">
    <citation type="submission" date="2016-02" db="EMBL/GenBank/DDBJ databases">
        <authorList>
            <person name="liu f."/>
        </authorList>
    </citation>
    <scope>NUCLEOTIDE SEQUENCE [LARGE SCALE GENOMIC DNA]</scope>
</reference>
<keyword evidence="2" id="KW-1185">Reference proteome</keyword>
<name>A0A165B2P1_9SYNE</name>
<dbReference type="Proteomes" id="UP000182631">
    <property type="component" value="Unassembled WGS sequence"/>
</dbReference>
<evidence type="ECO:0000313" key="2">
    <source>
        <dbReference type="Proteomes" id="UP000182631"/>
    </source>
</evidence>
<accession>A0A165B2P1</accession>
<protein>
    <submittedName>
        <fullName evidence="1">Uncharacterized protein</fullName>
    </submittedName>
</protein>
<proteinExistence type="predicted"/>
<dbReference type="AlphaFoldDB" id="A0A165B2P1"/>
<organism evidence="1 2">
    <name type="scientific">Candidatus Synechococcus spongiarum</name>
    <dbReference type="NCBI Taxonomy" id="431041"/>
    <lineage>
        <taxon>Bacteria</taxon>
        <taxon>Bacillati</taxon>
        <taxon>Cyanobacteriota</taxon>
        <taxon>Cyanophyceae</taxon>
        <taxon>Synechococcales</taxon>
        <taxon>Synechococcaceae</taxon>
        <taxon>Synechococcus</taxon>
    </lineage>
</organism>
<evidence type="ECO:0000313" key="1">
    <source>
        <dbReference type="EMBL" id="SAY38910.1"/>
    </source>
</evidence>
<gene>
    <name evidence="1" type="ORF">FLM9_937</name>
</gene>